<reference evidence="3" key="1">
    <citation type="submission" date="2025-08" db="UniProtKB">
        <authorList>
            <consortium name="RefSeq"/>
        </authorList>
    </citation>
    <scope>IDENTIFICATION</scope>
    <source>
        <tissue evidence="3">Gonad</tissue>
    </source>
</reference>
<sequence>MGLAMSHRNEVAPCENHQLLVPRIAIIPGTANSETSGELEASAAGPTEVTTTVAADSPSTSRSAGVRKRKKVTHEQQKENRPPMEDKDPGTAARASTMLPYGYQPGTPFIRLGAGAPSLNFVWSNTFSGDNRRRTVAGTSVGGARNNKAKEERRHTTGEPLKYALDKGSNSRGKRLPTIEAQNRSSHQKPVLRRKRSSVISIGSTREGLEVKLVEREWEVDDSTNETAF</sequence>
<accession>A0A6P5AXX5</accession>
<organism evidence="2 3">
    <name type="scientific">Branchiostoma belcheri</name>
    <name type="common">Amphioxus</name>
    <dbReference type="NCBI Taxonomy" id="7741"/>
    <lineage>
        <taxon>Eukaryota</taxon>
        <taxon>Metazoa</taxon>
        <taxon>Chordata</taxon>
        <taxon>Cephalochordata</taxon>
        <taxon>Leptocardii</taxon>
        <taxon>Amphioxiformes</taxon>
        <taxon>Branchiostomatidae</taxon>
        <taxon>Branchiostoma</taxon>
    </lineage>
</organism>
<feature type="compositionally biased region" description="Basic and acidic residues" evidence="1">
    <location>
        <begin position="73"/>
        <end position="89"/>
    </location>
</feature>
<proteinExistence type="predicted"/>
<feature type="region of interest" description="Disordered" evidence="1">
    <location>
        <begin position="32"/>
        <end position="98"/>
    </location>
</feature>
<feature type="compositionally biased region" description="Polar residues" evidence="1">
    <location>
        <begin position="48"/>
        <end position="63"/>
    </location>
</feature>
<keyword evidence="2" id="KW-1185">Reference proteome</keyword>
<feature type="region of interest" description="Disordered" evidence="1">
    <location>
        <begin position="134"/>
        <end position="156"/>
    </location>
</feature>
<dbReference type="OrthoDB" id="9990214at2759"/>
<dbReference type="KEGG" id="bbel:109488161"/>
<evidence type="ECO:0000313" key="3">
    <source>
        <dbReference type="RefSeq" id="XP_019647877.1"/>
    </source>
</evidence>
<dbReference type="AlphaFoldDB" id="A0A6P5AXX5"/>
<dbReference type="RefSeq" id="XP_019647877.1">
    <property type="nucleotide sequence ID" value="XM_019792318.1"/>
</dbReference>
<evidence type="ECO:0000256" key="1">
    <source>
        <dbReference type="SAM" id="MobiDB-lite"/>
    </source>
</evidence>
<protein>
    <submittedName>
        <fullName evidence="3">Uncharacterized protein LOC109488161</fullName>
    </submittedName>
</protein>
<gene>
    <name evidence="3" type="primary">LOC109488161</name>
</gene>
<dbReference type="GeneID" id="109488161"/>
<evidence type="ECO:0000313" key="2">
    <source>
        <dbReference type="Proteomes" id="UP000515135"/>
    </source>
</evidence>
<name>A0A6P5AXX5_BRABE</name>
<dbReference type="Proteomes" id="UP000515135">
    <property type="component" value="Unplaced"/>
</dbReference>